<feature type="region of interest" description="Disordered" evidence="1">
    <location>
        <begin position="232"/>
        <end position="256"/>
    </location>
</feature>
<accession>A0AAD4F3N9</accession>
<organism evidence="3 4">
    <name type="scientific">Staphylotrichum longicolle</name>
    <dbReference type="NCBI Taxonomy" id="669026"/>
    <lineage>
        <taxon>Eukaryota</taxon>
        <taxon>Fungi</taxon>
        <taxon>Dikarya</taxon>
        <taxon>Ascomycota</taxon>
        <taxon>Pezizomycotina</taxon>
        <taxon>Sordariomycetes</taxon>
        <taxon>Sordariomycetidae</taxon>
        <taxon>Sordariales</taxon>
        <taxon>Chaetomiaceae</taxon>
        <taxon>Staphylotrichum</taxon>
    </lineage>
</organism>
<dbReference type="AlphaFoldDB" id="A0AAD4F3N9"/>
<comment type="caution">
    <text evidence="3">The sequence shown here is derived from an EMBL/GenBank/DDBJ whole genome shotgun (WGS) entry which is preliminary data.</text>
</comment>
<evidence type="ECO:0000256" key="1">
    <source>
        <dbReference type="SAM" id="MobiDB-lite"/>
    </source>
</evidence>
<protein>
    <recommendedName>
        <fullName evidence="2">DUF7708 domain-containing protein</fullName>
    </recommendedName>
</protein>
<keyword evidence="4" id="KW-1185">Reference proteome</keyword>
<dbReference type="InterPro" id="IPR056125">
    <property type="entry name" value="DUF7708"/>
</dbReference>
<feature type="region of interest" description="Disordered" evidence="1">
    <location>
        <begin position="501"/>
        <end position="531"/>
    </location>
</feature>
<dbReference type="Proteomes" id="UP001197093">
    <property type="component" value="Unassembled WGS sequence"/>
</dbReference>
<gene>
    <name evidence="3" type="ORF">NEMBOFW57_000984</name>
</gene>
<name>A0AAD4F3N9_9PEZI</name>
<evidence type="ECO:0000259" key="2">
    <source>
        <dbReference type="Pfam" id="PF24809"/>
    </source>
</evidence>
<proteinExistence type="predicted"/>
<dbReference type="Pfam" id="PF24809">
    <property type="entry name" value="DUF7708"/>
    <property type="match status" value="1"/>
</dbReference>
<evidence type="ECO:0000313" key="3">
    <source>
        <dbReference type="EMBL" id="KAG7290977.1"/>
    </source>
</evidence>
<reference evidence="3" key="1">
    <citation type="submission" date="2023-02" db="EMBL/GenBank/DDBJ databases">
        <authorList>
            <person name="Palmer J.M."/>
        </authorList>
    </citation>
    <scope>NUCLEOTIDE SEQUENCE</scope>
    <source>
        <strain evidence="3">FW57</strain>
    </source>
</reference>
<sequence>MKSSKVPTCWDDVAAAVAETQSLWEARTKDSRVGRAAANHINISESFAAGMVEINDAVSLNDLSHVYDTPVLQQLTMRLYTHIFSYLIKMMTWYTDRSRTRFLKSFNENALRLFGEELTQVKQVSNLLSRQVQLYVSADVRVSKLLLEDLSGGMRYLLKFAHVDERLSRLRDAANAEMMRNIVRCQLEKSNEEVKACILEHMSAYRETIRSGISGGGVTNLLEQQALTSVQTAHQLSTGHANDEPEAGGSTTQRGDLVIDGRTELASASDIDISFESRHLEDYFTWEHVNPHLDGSTARSLADATFVEGLDDFTAATESQLLYAHGQYHIQGADVLRQWALAYKSLAQAAGVPVISYFCELSHDEPLASRTRESVELSALIYALIRQLVNFLPVGNADMAATLGAGRFSALDGTHRTWKEALRVLEDLVAGARLPLMLFVIHGLNVVEDDFEHSTDDALEELVHCLARISGSGSTGEGRICKVLFTTSGLSETLSSLLDERSDQDSQDGLAKSSPIDHVTAMADPLSPGPVEKRTLLRNGEVKLNFPGGKVLGTASWELN</sequence>
<evidence type="ECO:0000313" key="4">
    <source>
        <dbReference type="Proteomes" id="UP001197093"/>
    </source>
</evidence>
<dbReference type="EMBL" id="JAHCVI010000001">
    <property type="protein sequence ID" value="KAG7290977.1"/>
    <property type="molecule type" value="Genomic_DNA"/>
</dbReference>
<feature type="domain" description="DUF7708" evidence="2">
    <location>
        <begin position="36"/>
        <end position="131"/>
    </location>
</feature>